<reference evidence="1" key="1">
    <citation type="journal article" date="2018" name="Front. Microbiol.">
        <title>Beyond the Limits: tRNA Array Units in Mycobacterium Genomes.</title>
        <authorList>
            <person name="Morgado S.M."/>
            <person name="Vicente A.C."/>
        </authorList>
    </citation>
    <scope>NUCLEOTIDE SEQUENCE</scope>
    <source>
        <strain evidence="1">CBMA 213</strain>
        <plasmid evidence="1">pCBMA213_1</plasmid>
    </source>
</reference>
<organism evidence="1">
    <name type="scientific">Mycolicibacterium sp. CBMA 213</name>
    <dbReference type="NCBI Taxonomy" id="1968788"/>
    <lineage>
        <taxon>Bacteria</taxon>
        <taxon>Bacillati</taxon>
        <taxon>Actinomycetota</taxon>
        <taxon>Actinomycetes</taxon>
        <taxon>Mycobacteriales</taxon>
        <taxon>Mycobacteriaceae</taxon>
        <taxon>Mycolicibacterium</taxon>
    </lineage>
</organism>
<evidence type="ECO:0000313" key="1">
    <source>
        <dbReference type="EMBL" id="AVN58542.1"/>
    </source>
</evidence>
<name>A0A343VRL8_9MYCO</name>
<dbReference type="RefSeq" id="WP_155921976.1">
    <property type="nucleotide sequence ID" value="NZ_MF600313.1"/>
</dbReference>
<gene>
    <name evidence="1" type="ORF">B5P44_p00247</name>
</gene>
<dbReference type="AlphaFoldDB" id="A0A343VRL8"/>
<geneLocation type="plasmid" evidence="1">
    <name>pCBMA213_1</name>
</geneLocation>
<keyword evidence="1" id="KW-0614">Plasmid</keyword>
<dbReference type="EMBL" id="MF600313">
    <property type="protein sequence ID" value="AVN58542.1"/>
    <property type="molecule type" value="Genomic_DNA"/>
</dbReference>
<protein>
    <submittedName>
        <fullName evidence="1">Uncharacterized protein</fullName>
    </submittedName>
</protein>
<proteinExistence type="predicted"/>
<sequence length="69" mass="7007">MTSPAPDGPEPAAPVVTPPASYGPIRASSINGVPFIAVKGPVNHYSGKRLSEAVMAALTQAQLTVPLPD</sequence>
<accession>A0A343VRL8</accession>